<sequence length="264" mass="30197">MSDEIQELRQIVAQLQQRVEKITDTEDVRKLQYAYGYYLDKCLYKEVAELYSDHPDTCVEFLGGRYNGKEGVKRLYIGRFAKVFVAGRNGPVHGFLLDHPQIQGIVDVNSDGTRAKGRFRSMMSAGTHESIKDSHPRGLVQWWEGGIYENEYIKENGVWKIFRLKYFPFWHAQFDKGWSHTKPNYVPFLSSTFPKDPNGPDELCADPMLWPDTRVVPFHYTHPITGEQVADDDLRAPHFGKDPSTSTPPLVLSRPKSETTNGAA</sequence>
<name>A0A6A6ZZ75_9PLEO</name>
<evidence type="ECO:0000259" key="2">
    <source>
        <dbReference type="Pfam" id="PF13577"/>
    </source>
</evidence>
<keyword evidence="4" id="KW-1185">Reference proteome</keyword>
<dbReference type="Proteomes" id="UP000799424">
    <property type="component" value="Unassembled WGS sequence"/>
</dbReference>
<dbReference type="OrthoDB" id="5175824at2759"/>
<feature type="domain" description="SnoaL-like" evidence="2">
    <location>
        <begin position="21"/>
        <end position="164"/>
    </location>
</feature>
<dbReference type="Pfam" id="PF13577">
    <property type="entry name" value="SnoaL_4"/>
    <property type="match status" value="1"/>
</dbReference>
<evidence type="ECO:0000313" key="3">
    <source>
        <dbReference type="EMBL" id="KAF2826360.1"/>
    </source>
</evidence>
<proteinExistence type="predicted"/>
<dbReference type="InterPro" id="IPR032710">
    <property type="entry name" value="NTF2-like_dom_sf"/>
</dbReference>
<organism evidence="3 4">
    <name type="scientific">Ophiobolus disseminans</name>
    <dbReference type="NCBI Taxonomy" id="1469910"/>
    <lineage>
        <taxon>Eukaryota</taxon>
        <taxon>Fungi</taxon>
        <taxon>Dikarya</taxon>
        <taxon>Ascomycota</taxon>
        <taxon>Pezizomycotina</taxon>
        <taxon>Dothideomycetes</taxon>
        <taxon>Pleosporomycetidae</taxon>
        <taxon>Pleosporales</taxon>
        <taxon>Pleosporineae</taxon>
        <taxon>Phaeosphaeriaceae</taxon>
        <taxon>Ophiobolus</taxon>
    </lineage>
</organism>
<protein>
    <recommendedName>
        <fullName evidence="2">SnoaL-like domain-containing protein</fullName>
    </recommendedName>
</protein>
<reference evidence="3" key="1">
    <citation type="journal article" date="2020" name="Stud. Mycol.">
        <title>101 Dothideomycetes genomes: a test case for predicting lifestyles and emergence of pathogens.</title>
        <authorList>
            <person name="Haridas S."/>
            <person name="Albert R."/>
            <person name="Binder M."/>
            <person name="Bloem J."/>
            <person name="Labutti K."/>
            <person name="Salamov A."/>
            <person name="Andreopoulos B."/>
            <person name="Baker S."/>
            <person name="Barry K."/>
            <person name="Bills G."/>
            <person name="Bluhm B."/>
            <person name="Cannon C."/>
            <person name="Castanera R."/>
            <person name="Culley D."/>
            <person name="Daum C."/>
            <person name="Ezra D."/>
            <person name="Gonzalez J."/>
            <person name="Henrissat B."/>
            <person name="Kuo A."/>
            <person name="Liang C."/>
            <person name="Lipzen A."/>
            <person name="Lutzoni F."/>
            <person name="Magnuson J."/>
            <person name="Mondo S."/>
            <person name="Nolan M."/>
            <person name="Ohm R."/>
            <person name="Pangilinan J."/>
            <person name="Park H.-J."/>
            <person name="Ramirez L."/>
            <person name="Alfaro M."/>
            <person name="Sun H."/>
            <person name="Tritt A."/>
            <person name="Yoshinaga Y."/>
            <person name="Zwiers L.-H."/>
            <person name="Turgeon B."/>
            <person name="Goodwin S."/>
            <person name="Spatafora J."/>
            <person name="Crous P."/>
            <person name="Grigoriev I."/>
        </authorList>
    </citation>
    <scope>NUCLEOTIDE SEQUENCE</scope>
    <source>
        <strain evidence="3">CBS 113818</strain>
    </source>
</reference>
<accession>A0A6A6ZZ75</accession>
<dbReference type="Gene3D" id="3.10.450.50">
    <property type="match status" value="1"/>
</dbReference>
<dbReference type="AlphaFoldDB" id="A0A6A6ZZ75"/>
<gene>
    <name evidence="3" type="ORF">CC86DRAFT_323603</name>
</gene>
<feature type="region of interest" description="Disordered" evidence="1">
    <location>
        <begin position="233"/>
        <end position="264"/>
    </location>
</feature>
<dbReference type="EMBL" id="MU006226">
    <property type="protein sequence ID" value="KAF2826360.1"/>
    <property type="molecule type" value="Genomic_DNA"/>
</dbReference>
<dbReference type="InterPro" id="IPR037401">
    <property type="entry name" value="SnoaL-like"/>
</dbReference>
<evidence type="ECO:0000313" key="4">
    <source>
        <dbReference type="Proteomes" id="UP000799424"/>
    </source>
</evidence>
<evidence type="ECO:0000256" key="1">
    <source>
        <dbReference type="SAM" id="MobiDB-lite"/>
    </source>
</evidence>
<dbReference type="SUPFAM" id="SSF54427">
    <property type="entry name" value="NTF2-like"/>
    <property type="match status" value="1"/>
</dbReference>